<evidence type="ECO:0000313" key="4">
    <source>
        <dbReference type="Proteomes" id="UP000218824"/>
    </source>
</evidence>
<keyword evidence="3" id="KW-0808">Transferase</keyword>
<accession>A0AAU9B428</accession>
<keyword evidence="1" id="KW-0812">Transmembrane</keyword>
<feature type="transmembrane region" description="Helical" evidence="1">
    <location>
        <begin position="216"/>
        <end position="234"/>
    </location>
</feature>
<gene>
    <name evidence="3" type="ORF">LEN_4793</name>
</gene>
<feature type="transmembrane region" description="Helical" evidence="1">
    <location>
        <begin position="57"/>
        <end position="78"/>
    </location>
</feature>
<dbReference type="GO" id="GO:0016020">
    <property type="term" value="C:membrane"/>
    <property type="evidence" value="ECO:0007669"/>
    <property type="project" value="TreeGrafter"/>
</dbReference>
<evidence type="ECO:0000259" key="2">
    <source>
        <dbReference type="Pfam" id="PF01757"/>
    </source>
</evidence>
<dbReference type="KEGG" id="lem:LEN_4793"/>
<name>A0AAU9B428_LYSEN</name>
<feature type="transmembrane region" description="Helical" evidence="1">
    <location>
        <begin position="98"/>
        <end position="117"/>
    </location>
</feature>
<evidence type="ECO:0000256" key="1">
    <source>
        <dbReference type="SAM" id="Phobius"/>
    </source>
</evidence>
<dbReference type="GO" id="GO:0009103">
    <property type="term" value="P:lipopolysaccharide biosynthetic process"/>
    <property type="evidence" value="ECO:0007669"/>
    <property type="project" value="TreeGrafter"/>
</dbReference>
<feature type="transmembrane region" description="Helical" evidence="1">
    <location>
        <begin position="340"/>
        <end position="361"/>
    </location>
</feature>
<protein>
    <submittedName>
        <fullName evidence="3">Acyltransferase 3</fullName>
    </submittedName>
</protein>
<organism evidence="3 4">
    <name type="scientific">Lysobacter enzymogenes</name>
    <dbReference type="NCBI Taxonomy" id="69"/>
    <lineage>
        <taxon>Bacteria</taxon>
        <taxon>Pseudomonadati</taxon>
        <taxon>Pseudomonadota</taxon>
        <taxon>Gammaproteobacteria</taxon>
        <taxon>Lysobacterales</taxon>
        <taxon>Lysobacteraceae</taxon>
        <taxon>Lysobacter</taxon>
    </lineage>
</organism>
<dbReference type="Pfam" id="PF01757">
    <property type="entry name" value="Acyl_transf_3"/>
    <property type="match status" value="1"/>
</dbReference>
<keyword evidence="3" id="KW-0012">Acyltransferase</keyword>
<dbReference type="PANTHER" id="PTHR23028:SF53">
    <property type="entry name" value="ACYL_TRANSF_3 DOMAIN-CONTAINING PROTEIN"/>
    <property type="match status" value="1"/>
</dbReference>
<dbReference type="AlphaFoldDB" id="A0AAU9B428"/>
<reference evidence="3 4" key="1">
    <citation type="journal article" date="2017" name="DNA Res.">
        <title>Complete genome sequence and expression profile of the commercial lytic enzyme producer Lysobacter enzymogenes M497-1.</title>
        <authorList>
            <person name="Takami H."/>
            <person name="Toyoda A."/>
            <person name="Uchiyama I."/>
            <person name="Itoh T."/>
            <person name="Takaki Y."/>
            <person name="Arai W."/>
            <person name="Nishi S."/>
            <person name="Kawai M."/>
            <person name="Shinya K."/>
            <person name="Ikeda H."/>
        </authorList>
    </citation>
    <scope>NUCLEOTIDE SEQUENCE [LARGE SCALE GENOMIC DNA]</scope>
    <source>
        <strain evidence="3 4">M497-1</strain>
    </source>
</reference>
<sequence length="388" mass="43172">MSGDERGTDFRNAPTPGIKMSRLPGLDLLRAIAIVWVMFFHAQGAGLGAPWPPLSQFGWMGVDLFFALSGYLIGWQVLRPLSQGRRLDFRDFYLRRALRVLPAFWTVLALYLLWPAFRERPGLESGWQFFTFTLNLLIDYEHNKAFSHAWSLCVEEHFYLLFPLLAIALTRRPALWKGAVAVAALVLAGIALRAWVWNGLDDNANHWVERIYYPTWMRLDGLLFGVTLAAVRAYRPQWWEAMMRRSGWLALAGVLAVAAAIALSQQRLGFVASVFGFPVVSLGMALLVAAGASERRWTGRLRVPGAGWLAAASFSLYLSHKGAFALMAGAWGEPLETQPLLAFFAYAGAALAAGAILHYAVERPFLRWRERLIRRRAPAPAAADAAAA</sequence>
<keyword evidence="1" id="KW-1133">Transmembrane helix</keyword>
<dbReference type="InterPro" id="IPR050879">
    <property type="entry name" value="Acyltransferase_3"/>
</dbReference>
<dbReference type="EMBL" id="AP014940">
    <property type="protein sequence ID" value="BAW00281.1"/>
    <property type="molecule type" value="Genomic_DNA"/>
</dbReference>
<feature type="transmembrane region" description="Helical" evidence="1">
    <location>
        <begin position="246"/>
        <end position="264"/>
    </location>
</feature>
<dbReference type="PANTHER" id="PTHR23028">
    <property type="entry name" value="ACETYLTRANSFERASE"/>
    <property type="match status" value="1"/>
</dbReference>
<evidence type="ECO:0000313" key="3">
    <source>
        <dbReference type="EMBL" id="BAW00281.1"/>
    </source>
</evidence>
<feature type="transmembrane region" description="Helical" evidence="1">
    <location>
        <begin position="270"/>
        <end position="289"/>
    </location>
</feature>
<dbReference type="GO" id="GO:0016747">
    <property type="term" value="F:acyltransferase activity, transferring groups other than amino-acyl groups"/>
    <property type="evidence" value="ECO:0007669"/>
    <property type="project" value="InterPro"/>
</dbReference>
<dbReference type="Proteomes" id="UP000218824">
    <property type="component" value="Chromosome"/>
</dbReference>
<keyword evidence="1" id="KW-0472">Membrane</keyword>
<feature type="domain" description="Acyltransferase 3" evidence="2">
    <location>
        <begin position="24"/>
        <end position="357"/>
    </location>
</feature>
<feature type="transmembrane region" description="Helical" evidence="1">
    <location>
        <begin position="149"/>
        <end position="168"/>
    </location>
</feature>
<feature type="transmembrane region" description="Helical" evidence="1">
    <location>
        <begin position="175"/>
        <end position="196"/>
    </location>
</feature>
<feature type="transmembrane region" description="Helical" evidence="1">
    <location>
        <begin position="301"/>
        <end position="320"/>
    </location>
</feature>
<dbReference type="InterPro" id="IPR002656">
    <property type="entry name" value="Acyl_transf_3_dom"/>
</dbReference>
<feature type="transmembrane region" description="Helical" evidence="1">
    <location>
        <begin position="28"/>
        <end position="51"/>
    </location>
</feature>
<proteinExistence type="predicted"/>